<sequence length="621" mass="68774">MGDEERVERRSMVGAPPTARKPPSAVRSSRWSRISILKQNAKRKQEEESGEEHDSGSERQDSEAGDVGEEDSGAEEQIGNETPGKPRRKRRRVHLTDYSARKKQREKEKEKLRKAGLLDEPSAKSASVEPEEKKTPPPDPSESIMKTPSINRYSPLQLMADHLLRKIMSKDPEEYFAFPVTSSMASDYHNIISQPMDFSKMRQKIEDDAYQTITEMKTDAELIVSNALTYNNPNTVYHLAATRLSAIVKYYFSEQYLRYIFHTLPFANQIPLEKAGLAPLAVTTVKHEDRRRQALVDDMTGEDCLIAADPATRPRLSDGATVLNVIGEGEKKGLKLGDIIGPLEEGTPGMLSLGDHRLSGQSMITYLNYGPFASFAPQYDSTWATLTKQDSDLLLRTYGDRSTVADVMSLRDMVSDAGSHFIKVVAVLLATLPEGEHSRAMAELKEKDEVGVKSKDVEDIGELLDEVESLENLGVDVSFVQEIRQNLAITKSNEIQSQLDMTGRAVIDLARIQHKRLSQPPPVTLTNVPTPSTVEIQLAGNIQRQLVSQVAAHAPPGEIVSAPAIHNAMGIQDELDMDIFGEFFVAAHAPPGEIVSAPAIHNAMGIQDELDMDIFGEFFVT</sequence>
<evidence type="ECO:0000256" key="2">
    <source>
        <dbReference type="ARBA" id="ARBA00023015"/>
    </source>
</evidence>
<evidence type="ECO:0000313" key="9">
    <source>
        <dbReference type="EMBL" id="KJH40620.1"/>
    </source>
</evidence>
<keyword evidence="2" id="KW-0805">Transcription regulation</keyword>
<evidence type="ECO:0000256" key="1">
    <source>
        <dbReference type="ARBA" id="ARBA00004123"/>
    </source>
</evidence>
<dbReference type="Proteomes" id="UP000053766">
    <property type="component" value="Unassembled WGS sequence"/>
</dbReference>
<dbReference type="PANTHER" id="PTHR22881">
    <property type="entry name" value="BROMODOMAIN CONTAINING PROTEIN"/>
    <property type="match status" value="1"/>
</dbReference>
<keyword evidence="4" id="KW-0804">Transcription</keyword>
<feature type="region of interest" description="Disordered" evidence="7">
    <location>
        <begin position="1"/>
        <end position="147"/>
    </location>
</feature>
<proteinExistence type="predicted"/>
<dbReference type="Gene3D" id="1.20.920.10">
    <property type="entry name" value="Bromodomain-like"/>
    <property type="match status" value="1"/>
</dbReference>
<evidence type="ECO:0000256" key="6">
    <source>
        <dbReference type="PROSITE-ProRule" id="PRU00035"/>
    </source>
</evidence>
<dbReference type="InterPro" id="IPR021900">
    <property type="entry name" value="DUF3512"/>
</dbReference>
<evidence type="ECO:0000256" key="3">
    <source>
        <dbReference type="ARBA" id="ARBA00023117"/>
    </source>
</evidence>
<dbReference type="PROSITE" id="PS50014">
    <property type="entry name" value="BROMODOMAIN_2"/>
    <property type="match status" value="1"/>
</dbReference>
<reference evidence="10" key="2">
    <citation type="journal article" date="2016" name="Sci. Rep.">
        <title>Dictyocaulus viviparus genome, variome and transcriptome elucidate lungworm biology and support future intervention.</title>
        <authorList>
            <person name="McNulty S.N."/>
            <person name="Strube C."/>
            <person name="Rosa B.A."/>
            <person name="Martin J.C."/>
            <person name="Tyagi R."/>
            <person name="Choi Y.J."/>
            <person name="Wang Q."/>
            <person name="Hallsworth Pepin K."/>
            <person name="Zhang X."/>
            <person name="Ozersky P."/>
            <person name="Wilson R.K."/>
            <person name="Sternberg P.W."/>
            <person name="Gasser R.B."/>
            <person name="Mitreva M."/>
        </authorList>
    </citation>
    <scope>NUCLEOTIDE SEQUENCE [LARGE SCALE GENOMIC DNA]</scope>
    <source>
        <strain evidence="10">HannoverDv2000</strain>
    </source>
</reference>
<keyword evidence="10" id="KW-1185">Reference proteome</keyword>
<dbReference type="SUPFAM" id="SSF47370">
    <property type="entry name" value="Bromodomain"/>
    <property type="match status" value="1"/>
</dbReference>
<comment type="subcellular location">
    <subcellularLocation>
        <location evidence="1">Nucleus</location>
    </subcellularLocation>
</comment>
<accession>A0A0D8X7S9</accession>
<feature type="domain" description="Bromo" evidence="8">
    <location>
        <begin position="168"/>
        <end position="238"/>
    </location>
</feature>
<dbReference type="InterPro" id="IPR051831">
    <property type="entry name" value="Bromodomain_contain_prot"/>
</dbReference>
<feature type="compositionally biased region" description="Basic and acidic residues" evidence="7">
    <location>
        <begin position="43"/>
        <end position="62"/>
    </location>
</feature>
<dbReference type="STRING" id="29172.A0A0D8X7S9"/>
<dbReference type="AlphaFoldDB" id="A0A0D8X7S9"/>
<dbReference type="PRINTS" id="PR00503">
    <property type="entry name" value="BROMODOMAIN"/>
</dbReference>
<dbReference type="Pfam" id="PF12024">
    <property type="entry name" value="DUF3512"/>
    <property type="match status" value="1"/>
</dbReference>
<feature type="compositionally biased region" description="Basic and acidic residues" evidence="7">
    <location>
        <begin position="1"/>
        <end position="11"/>
    </location>
</feature>
<reference evidence="9 10" key="1">
    <citation type="submission" date="2013-11" db="EMBL/GenBank/DDBJ databases">
        <title>Draft genome of the bovine lungworm Dictyocaulus viviparus.</title>
        <authorList>
            <person name="Mitreva M."/>
        </authorList>
    </citation>
    <scope>NUCLEOTIDE SEQUENCE [LARGE SCALE GENOMIC DNA]</scope>
    <source>
        <strain evidence="9 10">HannoverDv2000</strain>
    </source>
</reference>
<dbReference type="GO" id="GO:0005634">
    <property type="term" value="C:nucleus"/>
    <property type="evidence" value="ECO:0007669"/>
    <property type="project" value="UniProtKB-SubCell"/>
</dbReference>
<dbReference type="SMART" id="SM00297">
    <property type="entry name" value="BROMO"/>
    <property type="match status" value="1"/>
</dbReference>
<dbReference type="OrthoDB" id="21648at2759"/>
<dbReference type="PANTHER" id="PTHR22881:SF27">
    <property type="entry name" value="BROMODOMAIN CONTAINING 7_9"/>
    <property type="match status" value="1"/>
</dbReference>
<evidence type="ECO:0000256" key="7">
    <source>
        <dbReference type="SAM" id="MobiDB-lite"/>
    </source>
</evidence>
<dbReference type="Pfam" id="PF00439">
    <property type="entry name" value="Bromodomain"/>
    <property type="match status" value="1"/>
</dbReference>
<dbReference type="EMBL" id="KN717079">
    <property type="protein sequence ID" value="KJH40620.1"/>
    <property type="molecule type" value="Genomic_DNA"/>
</dbReference>
<evidence type="ECO:0000313" key="10">
    <source>
        <dbReference type="Proteomes" id="UP000053766"/>
    </source>
</evidence>
<evidence type="ECO:0000256" key="4">
    <source>
        <dbReference type="ARBA" id="ARBA00023163"/>
    </source>
</evidence>
<feature type="compositionally biased region" description="Acidic residues" evidence="7">
    <location>
        <begin position="63"/>
        <end position="74"/>
    </location>
</feature>
<keyword evidence="5" id="KW-0539">Nucleus</keyword>
<name>A0A0D8X7S9_DICVI</name>
<evidence type="ECO:0000256" key="5">
    <source>
        <dbReference type="ARBA" id="ARBA00023242"/>
    </source>
</evidence>
<dbReference type="InterPro" id="IPR001487">
    <property type="entry name" value="Bromodomain"/>
</dbReference>
<evidence type="ECO:0000259" key="8">
    <source>
        <dbReference type="PROSITE" id="PS50014"/>
    </source>
</evidence>
<keyword evidence="3 6" id="KW-0103">Bromodomain</keyword>
<feature type="compositionally biased region" description="Basic and acidic residues" evidence="7">
    <location>
        <begin position="105"/>
        <end position="117"/>
    </location>
</feature>
<dbReference type="GO" id="GO:0006357">
    <property type="term" value="P:regulation of transcription by RNA polymerase II"/>
    <property type="evidence" value="ECO:0007669"/>
    <property type="project" value="TreeGrafter"/>
</dbReference>
<organism evidence="9 10">
    <name type="scientific">Dictyocaulus viviparus</name>
    <name type="common">Bovine lungworm</name>
    <dbReference type="NCBI Taxonomy" id="29172"/>
    <lineage>
        <taxon>Eukaryota</taxon>
        <taxon>Metazoa</taxon>
        <taxon>Ecdysozoa</taxon>
        <taxon>Nematoda</taxon>
        <taxon>Chromadorea</taxon>
        <taxon>Rhabditida</taxon>
        <taxon>Rhabditina</taxon>
        <taxon>Rhabditomorpha</taxon>
        <taxon>Strongyloidea</taxon>
        <taxon>Metastrongylidae</taxon>
        <taxon>Dictyocaulus</taxon>
    </lineage>
</organism>
<dbReference type="InterPro" id="IPR036427">
    <property type="entry name" value="Bromodomain-like_sf"/>
</dbReference>
<protein>
    <submittedName>
        <fullName evidence="9">Bromodomain protein</fullName>
    </submittedName>
</protein>
<gene>
    <name evidence="9" type="ORF">DICVIV_13423</name>
</gene>